<name>S0K3C8_9ENTE</name>
<evidence type="ECO:0000313" key="2">
    <source>
        <dbReference type="EMBL" id="EOW80131.1"/>
    </source>
</evidence>
<dbReference type="PANTHER" id="PTHR43031">
    <property type="entry name" value="FAD-DEPENDENT OXIDOREDUCTASE"/>
    <property type="match status" value="1"/>
</dbReference>
<dbReference type="SMART" id="SM00450">
    <property type="entry name" value="RHOD"/>
    <property type="match status" value="1"/>
</dbReference>
<comment type="caution">
    <text evidence="2">The sequence shown here is derived from an EMBL/GenBank/DDBJ whole genome shotgun (WGS) entry which is preliminary data.</text>
</comment>
<dbReference type="InterPro" id="IPR001763">
    <property type="entry name" value="Rhodanese-like_dom"/>
</dbReference>
<dbReference type="OrthoDB" id="9800872at2"/>
<reference evidence="2 3" key="1">
    <citation type="submission" date="2013-03" db="EMBL/GenBank/DDBJ databases">
        <title>The Genome Sequence of Enterococcus columbae ATCC_51263 (PacBio/Illumina hybrid assembly).</title>
        <authorList>
            <consortium name="The Broad Institute Genomics Platform"/>
            <consortium name="The Broad Institute Genome Sequencing Center for Infectious Disease"/>
            <person name="Earl A."/>
            <person name="Russ C."/>
            <person name="Gilmore M."/>
            <person name="Surin D."/>
            <person name="Walker B."/>
            <person name="Young S."/>
            <person name="Zeng Q."/>
            <person name="Gargeya S."/>
            <person name="Fitzgerald M."/>
            <person name="Haas B."/>
            <person name="Abouelleil A."/>
            <person name="Allen A.W."/>
            <person name="Alvarado L."/>
            <person name="Arachchi H.M."/>
            <person name="Berlin A.M."/>
            <person name="Chapman S.B."/>
            <person name="Gainer-Dewar J."/>
            <person name="Goldberg J."/>
            <person name="Griggs A."/>
            <person name="Gujja S."/>
            <person name="Hansen M."/>
            <person name="Howarth C."/>
            <person name="Imamovic A."/>
            <person name="Ireland A."/>
            <person name="Larimer J."/>
            <person name="McCowan C."/>
            <person name="Murphy C."/>
            <person name="Pearson M."/>
            <person name="Poon T.W."/>
            <person name="Priest M."/>
            <person name="Roberts A."/>
            <person name="Saif S."/>
            <person name="Shea T."/>
            <person name="Sisk P."/>
            <person name="Sykes S."/>
            <person name="Wortman J."/>
            <person name="Nusbaum C."/>
            <person name="Birren B."/>
        </authorList>
    </citation>
    <scope>NUCLEOTIDE SEQUENCE [LARGE SCALE GENOMIC DNA]</scope>
    <source>
        <strain evidence="2 3">ATCC 51263</strain>
    </source>
</reference>
<gene>
    <name evidence="2" type="ORF">I568_02210</name>
</gene>
<evidence type="ECO:0000313" key="3">
    <source>
        <dbReference type="Proteomes" id="UP000014113"/>
    </source>
</evidence>
<dbReference type="AlphaFoldDB" id="S0K3C8"/>
<dbReference type="Proteomes" id="UP000014113">
    <property type="component" value="Unassembled WGS sequence"/>
</dbReference>
<dbReference type="EMBL" id="ASWJ01000010">
    <property type="protein sequence ID" value="EOW80131.1"/>
    <property type="molecule type" value="Genomic_DNA"/>
</dbReference>
<dbReference type="Pfam" id="PF00581">
    <property type="entry name" value="Rhodanese"/>
    <property type="match status" value="1"/>
</dbReference>
<dbReference type="CDD" id="cd00158">
    <property type="entry name" value="RHOD"/>
    <property type="match status" value="1"/>
</dbReference>
<proteinExistence type="predicted"/>
<accession>S0K3C8</accession>
<protein>
    <recommendedName>
        <fullName evidence="1">Rhodanese domain-containing protein</fullName>
    </recommendedName>
</protein>
<feature type="domain" description="Rhodanese" evidence="1">
    <location>
        <begin position="16"/>
        <end position="99"/>
    </location>
</feature>
<dbReference type="Gene3D" id="3.40.250.10">
    <property type="entry name" value="Rhodanese-like domain"/>
    <property type="match status" value="1"/>
</dbReference>
<dbReference type="InterPro" id="IPR050229">
    <property type="entry name" value="GlpE_sulfurtransferase"/>
</dbReference>
<organism evidence="2 3">
    <name type="scientific">Enterococcus columbae DSM 7374 = ATCC 51263</name>
    <dbReference type="NCBI Taxonomy" id="1121865"/>
    <lineage>
        <taxon>Bacteria</taxon>
        <taxon>Bacillati</taxon>
        <taxon>Bacillota</taxon>
        <taxon>Bacilli</taxon>
        <taxon>Lactobacillales</taxon>
        <taxon>Enterococcaceae</taxon>
        <taxon>Enterococcus</taxon>
    </lineage>
</organism>
<evidence type="ECO:0000259" key="1">
    <source>
        <dbReference type="PROSITE" id="PS50206"/>
    </source>
</evidence>
<dbReference type="InterPro" id="IPR036873">
    <property type="entry name" value="Rhodanese-like_dom_sf"/>
</dbReference>
<dbReference type="SUPFAM" id="SSF52821">
    <property type="entry name" value="Rhodanese/Cell cycle control phosphatase"/>
    <property type="match status" value="1"/>
</dbReference>
<dbReference type="PROSITE" id="PS50206">
    <property type="entry name" value="RHODANESE_3"/>
    <property type="match status" value="1"/>
</dbReference>
<dbReference type="PANTHER" id="PTHR43031:SF17">
    <property type="entry name" value="SULFURTRANSFERASE YTWF-RELATED"/>
    <property type="match status" value="1"/>
</dbReference>
<keyword evidence="3" id="KW-1185">Reference proteome</keyword>
<dbReference type="PATRIC" id="fig|1121865.3.peg.1848"/>
<dbReference type="eggNOG" id="COG0607">
    <property type="taxonomic scope" value="Bacteria"/>
</dbReference>
<dbReference type="STRING" id="1121865.OMW_01904"/>
<dbReference type="RefSeq" id="WP_016184010.1">
    <property type="nucleotide sequence ID" value="NZ_JXKI01000027.1"/>
</dbReference>
<sequence>MYSSMASDEFYQFYKQGNQQAILDVRESDEFASGHIPNAQHLPLSLLMEEAVELEPTQTYAVICHSGARSALACQILASQGYQVINVLGGMSAWKGEITQ</sequence>